<sequence>MDQFVIDMLNSIGGGVDQSIVDKLLQTPAEYSPALYDLSLRVATVAVKPIAAIVLSIVFMLELARASQKADGDRELSVRLIGTLMVKVALVLVAAQNADLMLKAIDEVGTSIMGGVSSVATSTDTSGTTGLGDQMADAVRDAGWGGQAACLVLLIIPFLASKAAAIVFTVVVMLRFIQIYLMTAFNPLPIAFIACEETKQMGIGYFKSYASIVLQCVTLWLSIVFYRNLVRDVMRPGSYTEGDSLSGWIVDQFGNLLLASILLIGVVVISNAIAKRWLGSEA</sequence>
<organism evidence="2 3">
    <name type="scientific">Bifidobacterium biavatii DSM 23969</name>
    <dbReference type="NCBI Taxonomy" id="1437608"/>
    <lineage>
        <taxon>Bacteria</taxon>
        <taxon>Bacillati</taxon>
        <taxon>Actinomycetota</taxon>
        <taxon>Actinomycetes</taxon>
        <taxon>Bifidobacteriales</taxon>
        <taxon>Bifidobacteriaceae</taxon>
        <taxon>Bifidobacterium</taxon>
    </lineage>
</organism>
<dbReference type="OrthoDB" id="3260785at2"/>
<dbReference type="Proteomes" id="UP000029108">
    <property type="component" value="Unassembled WGS sequence"/>
</dbReference>
<evidence type="ECO:0000313" key="3">
    <source>
        <dbReference type="Proteomes" id="UP000029108"/>
    </source>
</evidence>
<dbReference type="STRING" id="1437608.GCA_000771645_01790"/>
<evidence type="ECO:0000256" key="1">
    <source>
        <dbReference type="SAM" id="Phobius"/>
    </source>
</evidence>
<comment type="caution">
    <text evidence="2">The sequence shown here is derived from an EMBL/GenBank/DDBJ whole genome shotgun (WGS) entry which is preliminary data.</text>
</comment>
<keyword evidence="3" id="KW-1185">Reference proteome</keyword>
<dbReference type="AlphaFoldDB" id="A0A086ZHV0"/>
<keyword evidence="1" id="KW-0472">Membrane</keyword>
<dbReference type="RefSeq" id="WP_152600647.1">
    <property type="nucleotide sequence ID" value="NZ_JDUU01000033.1"/>
</dbReference>
<feature type="transmembrane region" description="Helical" evidence="1">
    <location>
        <begin position="42"/>
        <end position="64"/>
    </location>
</feature>
<dbReference type="EMBL" id="JGYN01000040">
    <property type="protein sequence ID" value="KFI46100.1"/>
    <property type="molecule type" value="Genomic_DNA"/>
</dbReference>
<dbReference type="Pfam" id="PF19478">
    <property type="entry name" value="TrbL_2"/>
    <property type="match status" value="1"/>
</dbReference>
<protein>
    <recommendedName>
        <fullName evidence="4">TrbL/VirB6 plasmid conjugal transfer protein</fullName>
    </recommendedName>
</protein>
<gene>
    <name evidence="2" type="ORF">BBIA_2063</name>
</gene>
<evidence type="ECO:0008006" key="4">
    <source>
        <dbReference type="Google" id="ProtNLM"/>
    </source>
</evidence>
<accession>A0A086ZHV0</accession>
<dbReference type="GO" id="GO:0030255">
    <property type="term" value="P:protein secretion by the type IV secretion system"/>
    <property type="evidence" value="ECO:0007669"/>
    <property type="project" value="InterPro"/>
</dbReference>
<feature type="transmembrane region" description="Helical" evidence="1">
    <location>
        <begin position="209"/>
        <end position="226"/>
    </location>
</feature>
<dbReference type="InterPro" id="IPR045798">
    <property type="entry name" value="TrbL_Firmicutes"/>
</dbReference>
<feature type="transmembrane region" description="Helical" evidence="1">
    <location>
        <begin position="151"/>
        <end position="174"/>
    </location>
</feature>
<keyword evidence="1" id="KW-1133">Transmembrane helix</keyword>
<reference evidence="2 3" key="1">
    <citation type="submission" date="2014-03" db="EMBL/GenBank/DDBJ databases">
        <title>Genomics of Bifidobacteria.</title>
        <authorList>
            <person name="Ventura M."/>
            <person name="Milani C."/>
            <person name="Lugli G.A."/>
        </authorList>
    </citation>
    <scope>NUCLEOTIDE SEQUENCE [LARGE SCALE GENOMIC DNA]</scope>
    <source>
        <strain evidence="2 3">DSM 23969</strain>
    </source>
</reference>
<dbReference type="eggNOG" id="ENOG5031T6M">
    <property type="taxonomic scope" value="Bacteria"/>
</dbReference>
<feature type="transmembrane region" description="Helical" evidence="1">
    <location>
        <begin position="253"/>
        <end position="274"/>
    </location>
</feature>
<feature type="transmembrane region" description="Helical" evidence="1">
    <location>
        <begin position="76"/>
        <end position="95"/>
    </location>
</feature>
<keyword evidence="1" id="KW-0812">Transmembrane</keyword>
<evidence type="ECO:0000313" key="2">
    <source>
        <dbReference type="EMBL" id="KFI46100.1"/>
    </source>
</evidence>
<name>A0A086ZHV0_9BIFI</name>
<proteinExistence type="predicted"/>